<dbReference type="Gene3D" id="3.40.50.1980">
    <property type="entry name" value="Nitrogenase molybdenum iron protein domain"/>
    <property type="match status" value="2"/>
</dbReference>
<accession>A0A1G9MTH0</accession>
<proteinExistence type="inferred from homology"/>
<name>A0A1G9MTH0_9FIRM</name>
<dbReference type="AlphaFoldDB" id="A0A1G9MTH0"/>
<dbReference type="PANTHER" id="PTHR30532">
    <property type="entry name" value="IRON III DICITRATE-BINDING PERIPLASMIC PROTEIN"/>
    <property type="match status" value="1"/>
</dbReference>
<reference evidence="7 8" key="1">
    <citation type="submission" date="2016-10" db="EMBL/GenBank/DDBJ databases">
        <authorList>
            <person name="de Groot N.N."/>
        </authorList>
    </citation>
    <scope>NUCLEOTIDE SEQUENCE [LARGE SCALE GENOMIC DNA]</scope>
    <source>
        <strain evidence="7 8">DSM 1736</strain>
    </source>
</reference>
<dbReference type="EMBL" id="FNHB01000001">
    <property type="protein sequence ID" value="SDL76935.1"/>
    <property type="molecule type" value="Genomic_DNA"/>
</dbReference>
<dbReference type="InterPro" id="IPR051313">
    <property type="entry name" value="Bact_iron-sidero_bind"/>
</dbReference>
<dbReference type="RefSeq" id="WP_092068501.1">
    <property type="nucleotide sequence ID" value="NZ_FNHB01000001.1"/>
</dbReference>
<comment type="similarity">
    <text evidence="2">Belongs to the bacterial solute-binding protein 8 family.</text>
</comment>
<evidence type="ECO:0000259" key="6">
    <source>
        <dbReference type="PROSITE" id="PS50983"/>
    </source>
</evidence>
<dbReference type="Pfam" id="PF01497">
    <property type="entry name" value="Peripla_BP_2"/>
    <property type="match status" value="1"/>
</dbReference>
<dbReference type="GO" id="GO:1901678">
    <property type="term" value="P:iron coordination entity transport"/>
    <property type="evidence" value="ECO:0007669"/>
    <property type="project" value="UniProtKB-ARBA"/>
</dbReference>
<keyword evidence="8" id="KW-1185">Reference proteome</keyword>
<dbReference type="PROSITE" id="PS50983">
    <property type="entry name" value="FE_B12_PBP"/>
    <property type="match status" value="1"/>
</dbReference>
<evidence type="ECO:0000313" key="7">
    <source>
        <dbReference type="EMBL" id="SDL76935.1"/>
    </source>
</evidence>
<evidence type="ECO:0000313" key="8">
    <source>
        <dbReference type="Proteomes" id="UP000214880"/>
    </source>
</evidence>
<feature type="domain" description="Fe/B12 periplasmic-binding" evidence="6">
    <location>
        <begin position="59"/>
        <end position="322"/>
    </location>
</feature>
<protein>
    <submittedName>
        <fullName evidence="7">Iron complex transport system substrate-binding protein</fullName>
    </submittedName>
</protein>
<feature type="signal peptide" evidence="5">
    <location>
        <begin position="1"/>
        <end position="24"/>
    </location>
</feature>
<keyword evidence="4 5" id="KW-0732">Signal</keyword>
<keyword evidence="3" id="KW-0813">Transport</keyword>
<sequence length="322" mass="34847">MKKLLALLVSIALLTGLLTGCAGAPAKDSTNGGAGETAWPRTVEDDYGHNITLAEKPERVVVLYYGHIETLIVLGHPPVGAALAHTAMHGFETLEQYADKIEIIDVGDPSKPNLEQILEVAPDLIIGTATHTEVYDDLSKIAPTVLFNSEDWEANLYDYAECLGAEKEAEQYIADVDALMADARQKLSEYKDKTFFIAFDLGKNTFGAIGTNVTRQQVFFDNETGLGLTAPAGSPEEFGLISLESLAEFNPDYIFIIGKLGSEQTGYKATFLEAGTEDSNIWKSLKAVQAGKIYFLDPACLTGSPLGIKLAIETIADKVLHR</sequence>
<gene>
    <name evidence="7" type="ORF">SAMN04488502_101780</name>
</gene>
<dbReference type="Proteomes" id="UP000214880">
    <property type="component" value="Unassembled WGS sequence"/>
</dbReference>
<dbReference type="InterPro" id="IPR002491">
    <property type="entry name" value="ABC_transptr_periplasmic_BD"/>
</dbReference>
<evidence type="ECO:0000256" key="2">
    <source>
        <dbReference type="ARBA" id="ARBA00008814"/>
    </source>
</evidence>
<dbReference type="CDD" id="cd01146">
    <property type="entry name" value="FhuD"/>
    <property type="match status" value="1"/>
</dbReference>
<organism evidence="7 8">
    <name type="scientific">Dendrosporobacter quercicolus</name>
    <dbReference type="NCBI Taxonomy" id="146817"/>
    <lineage>
        <taxon>Bacteria</taxon>
        <taxon>Bacillati</taxon>
        <taxon>Bacillota</taxon>
        <taxon>Negativicutes</taxon>
        <taxon>Selenomonadales</taxon>
        <taxon>Sporomusaceae</taxon>
        <taxon>Dendrosporobacter</taxon>
    </lineage>
</organism>
<dbReference type="GO" id="GO:0030288">
    <property type="term" value="C:outer membrane-bounded periplasmic space"/>
    <property type="evidence" value="ECO:0007669"/>
    <property type="project" value="TreeGrafter"/>
</dbReference>
<dbReference type="PANTHER" id="PTHR30532:SF24">
    <property type="entry name" value="FERRIC ENTEROBACTIN-BINDING PERIPLASMIC PROTEIN FEPB"/>
    <property type="match status" value="1"/>
</dbReference>
<evidence type="ECO:0000256" key="1">
    <source>
        <dbReference type="ARBA" id="ARBA00004196"/>
    </source>
</evidence>
<evidence type="ECO:0000256" key="4">
    <source>
        <dbReference type="ARBA" id="ARBA00022729"/>
    </source>
</evidence>
<evidence type="ECO:0000256" key="5">
    <source>
        <dbReference type="SAM" id="SignalP"/>
    </source>
</evidence>
<dbReference type="OrthoDB" id="9793175at2"/>
<dbReference type="STRING" id="146817.SAMN04488502_101780"/>
<dbReference type="PROSITE" id="PS51257">
    <property type="entry name" value="PROKAR_LIPOPROTEIN"/>
    <property type="match status" value="1"/>
</dbReference>
<dbReference type="SUPFAM" id="SSF53807">
    <property type="entry name" value="Helical backbone' metal receptor"/>
    <property type="match status" value="1"/>
</dbReference>
<feature type="chain" id="PRO_5039346287" evidence="5">
    <location>
        <begin position="25"/>
        <end position="322"/>
    </location>
</feature>
<evidence type="ECO:0000256" key="3">
    <source>
        <dbReference type="ARBA" id="ARBA00022448"/>
    </source>
</evidence>
<comment type="subcellular location">
    <subcellularLocation>
        <location evidence="1">Cell envelope</location>
    </subcellularLocation>
</comment>